<name>A0A9D2PTC8_9FIRM</name>
<organism evidence="2 3">
    <name type="scientific">Candidatus Enterocloster excrementigallinarum</name>
    <dbReference type="NCBI Taxonomy" id="2838558"/>
    <lineage>
        <taxon>Bacteria</taxon>
        <taxon>Bacillati</taxon>
        <taxon>Bacillota</taxon>
        <taxon>Clostridia</taxon>
        <taxon>Lachnospirales</taxon>
        <taxon>Lachnospiraceae</taxon>
        <taxon>Enterocloster</taxon>
    </lineage>
</organism>
<dbReference type="InterPro" id="IPR011059">
    <property type="entry name" value="Metal-dep_hydrolase_composite"/>
</dbReference>
<reference evidence="2" key="2">
    <citation type="submission" date="2021-04" db="EMBL/GenBank/DDBJ databases">
        <authorList>
            <person name="Gilroy R."/>
        </authorList>
    </citation>
    <scope>NUCLEOTIDE SEQUENCE</scope>
    <source>
        <strain evidence="2">CHK198-12963</strain>
    </source>
</reference>
<dbReference type="SUPFAM" id="SSF51556">
    <property type="entry name" value="Metallo-dependent hydrolases"/>
    <property type="match status" value="1"/>
</dbReference>
<dbReference type="InterPro" id="IPR050378">
    <property type="entry name" value="Metallo-dep_Hydrolases_sf"/>
</dbReference>
<dbReference type="PANTHER" id="PTHR11647:SF1">
    <property type="entry name" value="COLLAPSIN RESPONSE MEDIATOR PROTEIN"/>
    <property type="match status" value="1"/>
</dbReference>
<dbReference type="PANTHER" id="PTHR11647">
    <property type="entry name" value="HYDRANTOINASE/DIHYDROPYRIMIDINASE FAMILY MEMBER"/>
    <property type="match status" value="1"/>
</dbReference>
<dbReference type="SUPFAM" id="SSF51338">
    <property type="entry name" value="Composite domain of metallo-dependent hydrolases"/>
    <property type="match status" value="1"/>
</dbReference>
<dbReference type="Pfam" id="PF07969">
    <property type="entry name" value="Amidohydro_3"/>
    <property type="match status" value="2"/>
</dbReference>
<reference evidence="2" key="1">
    <citation type="journal article" date="2021" name="PeerJ">
        <title>Extensive microbial diversity within the chicken gut microbiome revealed by metagenomics and culture.</title>
        <authorList>
            <person name="Gilroy R."/>
            <person name="Ravi A."/>
            <person name="Getino M."/>
            <person name="Pursley I."/>
            <person name="Horton D.L."/>
            <person name="Alikhan N.F."/>
            <person name="Baker D."/>
            <person name="Gharbi K."/>
            <person name="Hall N."/>
            <person name="Watson M."/>
            <person name="Adriaenssens E.M."/>
            <person name="Foster-Nyarko E."/>
            <person name="Jarju S."/>
            <person name="Secka A."/>
            <person name="Antonio M."/>
            <person name="Oren A."/>
            <person name="Chaudhuri R.R."/>
            <person name="La Ragione R."/>
            <person name="Hildebrand F."/>
            <person name="Pallen M.J."/>
        </authorList>
    </citation>
    <scope>NUCLEOTIDE SEQUENCE</scope>
    <source>
        <strain evidence="2">CHK198-12963</strain>
    </source>
</reference>
<gene>
    <name evidence="2" type="ORF">H9931_01450</name>
</gene>
<evidence type="ECO:0000259" key="1">
    <source>
        <dbReference type="Pfam" id="PF07969"/>
    </source>
</evidence>
<evidence type="ECO:0000313" key="2">
    <source>
        <dbReference type="EMBL" id="HJC65372.1"/>
    </source>
</evidence>
<dbReference type="EMBL" id="DWWB01000005">
    <property type="protein sequence ID" value="HJC65372.1"/>
    <property type="molecule type" value="Genomic_DNA"/>
</dbReference>
<dbReference type="AlphaFoldDB" id="A0A9D2PTC8"/>
<protein>
    <submittedName>
        <fullName evidence="2">Amidohydrolase family protein</fullName>
    </submittedName>
</protein>
<feature type="domain" description="Amidohydrolase 3" evidence="1">
    <location>
        <begin position="45"/>
        <end position="95"/>
    </location>
</feature>
<accession>A0A9D2PTC8</accession>
<dbReference type="Proteomes" id="UP000823863">
    <property type="component" value="Unassembled WGS sequence"/>
</dbReference>
<dbReference type="GO" id="GO:0016812">
    <property type="term" value="F:hydrolase activity, acting on carbon-nitrogen (but not peptide) bonds, in cyclic amides"/>
    <property type="evidence" value="ECO:0007669"/>
    <property type="project" value="TreeGrafter"/>
</dbReference>
<dbReference type="InterPro" id="IPR032466">
    <property type="entry name" value="Metal_Hydrolase"/>
</dbReference>
<evidence type="ECO:0000313" key="3">
    <source>
        <dbReference type="Proteomes" id="UP000823863"/>
    </source>
</evidence>
<dbReference type="Gene3D" id="3.20.20.140">
    <property type="entry name" value="Metal-dependent hydrolases"/>
    <property type="match status" value="1"/>
</dbReference>
<sequence>MFDLLIKGGSVCDGSGAAAYTADIAVKDGQIAAIGTFPEETAQTVIHAAGKTVTPGFIDPHTHVDKTILLAPELEPYLKQGVTTVVTGNCGQSPAPLGDEVFYGSMQNFQYLEQTGADLFEMVSFFQDKARAKKAMKEIFSVDLDWDSFGSFWEKAGTLPLGGNIVPLAGYNAIRTAVMGKDCLRPARPDELKQLELLTERCMEQGAFGLSTGRDPNYVPGPWASDEEMIPMLRIVKKYDRIFTSHTYNVDSRGKNDRMGGYREMMGQAKAAQVRSNVSHVHISGMAGTAREAALAAERTLEYFHQVRQEGVDLSFDIIPDVAFSDFTLPYFSFFLKGLVVMSGSRRQLARNFRREEFRQMVRQMVRNGKMAYFNPDVKGNDYWFSGIMVTRHQDSRFLRKTLMGCAQIIGKNPLESIMDLFAEDPDMAADFLMEDYLDCSLDVLFSHPLSMPCSDGQSYPRTYNWTGSQEVPIYCNATNAGFMPEYLRRFGKQDFEEAVRRATSLPARRFGIRQRGEIAVGNYADLVVLDRERLKSFGAERDPEGIEYVIVNGEIAARQGQLTGSYKGQVLRPGR</sequence>
<comment type="caution">
    <text evidence="2">The sequence shown here is derived from an EMBL/GenBank/DDBJ whole genome shotgun (WGS) entry which is preliminary data.</text>
</comment>
<dbReference type="InterPro" id="IPR013108">
    <property type="entry name" value="Amidohydro_3"/>
</dbReference>
<proteinExistence type="predicted"/>
<feature type="domain" description="Amidohydrolase 3" evidence="1">
    <location>
        <begin position="481"/>
        <end position="557"/>
    </location>
</feature>
<dbReference type="GO" id="GO:0005829">
    <property type="term" value="C:cytosol"/>
    <property type="evidence" value="ECO:0007669"/>
    <property type="project" value="TreeGrafter"/>
</dbReference>
<dbReference type="Gene3D" id="2.30.40.10">
    <property type="entry name" value="Urease, subunit C, domain 1"/>
    <property type="match status" value="1"/>
</dbReference>